<proteinExistence type="predicted"/>
<evidence type="ECO:0000313" key="2">
    <source>
        <dbReference type="Proteomes" id="UP000654401"/>
    </source>
</evidence>
<sequence>MKFSPCTGKCTDEGTHCEGCGRSHVEIAEMRTHVGNLVSFAEKMEYENIEDFANGVAGSIKYKMGEGH</sequence>
<name>A0A8J6PBT0_9GAMM</name>
<reference evidence="1 2" key="1">
    <citation type="submission" date="2020-08" db="EMBL/GenBank/DDBJ databases">
        <title>Bridging the membrane lipid divide: bacteria of the FCB group superphylum have the potential to synthesize archaeal ether lipids.</title>
        <authorList>
            <person name="Villanueva L."/>
            <person name="Von Meijenfeldt F.A.B."/>
            <person name="Westbye A.B."/>
            <person name="Yadav S."/>
            <person name="Hopmans E.C."/>
            <person name="Dutilh B.E."/>
            <person name="Sinninghe Damste J.S."/>
        </authorList>
    </citation>
    <scope>NUCLEOTIDE SEQUENCE [LARGE SCALE GENOMIC DNA]</scope>
    <source>
        <strain evidence="1">NIOZ-UU100</strain>
    </source>
</reference>
<protein>
    <submittedName>
        <fullName evidence="1">DUF1289 domain-containing protein</fullName>
    </submittedName>
</protein>
<comment type="caution">
    <text evidence="1">The sequence shown here is derived from an EMBL/GenBank/DDBJ whole genome shotgun (WGS) entry which is preliminary data.</text>
</comment>
<evidence type="ECO:0000313" key="1">
    <source>
        <dbReference type="EMBL" id="MBC8520281.1"/>
    </source>
</evidence>
<dbReference type="AlphaFoldDB" id="A0A8J6PBT0"/>
<organism evidence="1 2">
    <name type="scientific">Candidatus Thiopontia autotrophica</name>
    <dbReference type="NCBI Taxonomy" id="2841688"/>
    <lineage>
        <taxon>Bacteria</taxon>
        <taxon>Pseudomonadati</taxon>
        <taxon>Pseudomonadota</taxon>
        <taxon>Gammaproteobacteria</taxon>
        <taxon>Candidatus Thiopontia</taxon>
    </lineage>
</organism>
<dbReference type="EMBL" id="JACNFK010000037">
    <property type="protein sequence ID" value="MBC8520281.1"/>
    <property type="molecule type" value="Genomic_DNA"/>
</dbReference>
<accession>A0A8J6PBT0</accession>
<dbReference type="Proteomes" id="UP000654401">
    <property type="component" value="Unassembled WGS sequence"/>
</dbReference>
<gene>
    <name evidence="1" type="ORF">H8D24_07750</name>
</gene>